<dbReference type="InterPro" id="IPR003439">
    <property type="entry name" value="ABC_transporter-like_ATP-bd"/>
</dbReference>
<gene>
    <name evidence="5" type="ORF">LARV_00384</name>
</gene>
<evidence type="ECO:0000256" key="3">
    <source>
        <dbReference type="ARBA" id="ARBA00022840"/>
    </source>
</evidence>
<protein>
    <submittedName>
        <fullName evidence="5">ABC-type branched-chain amino acid transport systems, ATPase component</fullName>
    </submittedName>
</protein>
<evidence type="ECO:0000256" key="2">
    <source>
        <dbReference type="ARBA" id="ARBA00022741"/>
    </source>
</evidence>
<sequence length="254" mass="28065">MTTMLQVENLSMHFGGLKALDDCTLSVEKGSITALIGPNGSGKTTLFNVITGFLKPTAGKVRFEGEEITGLPENKIANLGLARTFQVSSIFPKLTVWENMLEAYPHQTGESLWSIYTRAGRIRSQEEEQIARAYGILERIGLAQKLNEQAANLGAPEARMLEIGRQLMFSPRMLLMDEPSSGVNPAMLDRLSNMILDLNKEGMTFFIIGHNLSFIMKLSTYMHVLQYGKLIASGAPQSVAHDKRVIEAYLGVQQ</sequence>
<dbReference type="Pfam" id="PF00005">
    <property type="entry name" value="ABC_tran"/>
    <property type="match status" value="1"/>
</dbReference>
<dbReference type="AlphaFoldDB" id="A0A0S7BF17"/>
<dbReference type="OrthoDB" id="9805514at2"/>
<evidence type="ECO:0000313" key="6">
    <source>
        <dbReference type="Proteomes" id="UP000055060"/>
    </source>
</evidence>
<dbReference type="PROSITE" id="PS50893">
    <property type="entry name" value="ABC_TRANSPORTER_2"/>
    <property type="match status" value="1"/>
</dbReference>
<dbReference type="InterPro" id="IPR003593">
    <property type="entry name" value="AAA+_ATPase"/>
</dbReference>
<dbReference type="RefSeq" id="WP_075072058.1">
    <property type="nucleotide sequence ID" value="NZ_DF967972.1"/>
</dbReference>
<dbReference type="Gene3D" id="3.40.50.300">
    <property type="entry name" value="P-loop containing nucleotide triphosphate hydrolases"/>
    <property type="match status" value="1"/>
</dbReference>
<dbReference type="PANTHER" id="PTHR45772">
    <property type="entry name" value="CONSERVED COMPONENT OF ABC TRANSPORTER FOR NATURAL AMINO ACIDS-RELATED"/>
    <property type="match status" value="1"/>
</dbReference>
<accession>A0A0S7BF17</accession>
<dbReference type="GO" id="GO:0005524">
    <property type="term" value="F:ATP binding"/>
    <property type="evidence" value="ECO:0007669"/>
    <property type="project" value="UniProtKB-KW"/>
</dbReference>
<feature type="domain" description="ABC transporter" evidence="4">
    <location>
        <begin position="5"/>
        <end position="252"/>
    </location>
</feature>
<evidence type="ECO:0000313" key="5">
    <source>
        <dbReference type="EMBL" id="GAP12648.1"/>
    </source>
</evidence>
<dbReference type="InterPro" id="IPR032823">
    <property type="entry name" value="BCA_ABC_TP_C"/>
</dbReference>
<dbReference type="GO" id="GO:0016887">
    <property type="term" value="F:ATP hydrolysis activity"/>
    <property type="evidence" value="ECO:0007669"/>
    <property type="project" value="InterPro"/>
</dbReference>
<keyword evidence="3" id="KW-0067">ATP-binding</keyword>
<dbReference type="GO" id="GO:0005886">
    <property type="term" value="C:plasma membrane"/>
    <property type="evidence" value="ECO:0007669"/>
    <property type="project" value="TreeGrafter"/>
</dbReference>
<dbReference type="PANTHER" id="PTHR45772:SF9">
    <property type="entry name" value="CONSERVED COMPONENT OF ABC TRANSPORTER FOR NATURAL AMINO ACIDS"/>
    <property type="match status" value="1"/>
</dbReference>
<keyword evidence="1" id="KW-0813">Transport</keyword>
<keyword evidence="6" id="KW-1185">Reference proteome</keyword>
<dbReference type="Pfam" id="PF12399">
    <property type="entry name" value="BCA_ABC_TP_C"/>
    <property type="match status" value="1"/>
</dbReference>
<dbReference type="CDD" id="cd03219">
    <property type="entry name" value="ABC_Mj1267_LivG_branched"/>
    <property type="match status" value="1"/>
</dbReference>
<name>A0A0S7BF17_9CHLR</name>
<evidence type="ECO:0000256" key="1">
    <source>
        <dbReference type="ARBA" id="ARBA00022448"/>
    </source>
</evidence>
<dbReference type="STRING" id="360412.LARV_00384"/>
<dbReference type="InterPro" id="IPR051120">
    <property type="entry name" value="ABC_AA/LPS_Transport"/>
</dbReference>
<dbReference type="SUPFAM" id="SSF52540">
    <property type="entry name" value="P-loop containing nucleoside triphosphate hydrolases"/>
    <property type="match status" value="1"/>
</dbReference>
<dbReference type="FunFam" id="3.40.50.300:FF:000421">
    <property type="entry name" value="Branched-chain amino acid ABC transporter ATP-binding protein"/>
    <property type="match status" value="1"/>
</dbReference>
<proteinExistence type="predicted"/>
<evidence type="ECO:0000259" key="4">
    <source>
        <dbReference type="PROSITE" id="PS50893"/>
    </source>
</evidence>
<dbReference type="Proteomes" id="UP000055060">
    <property type="component" value="Unassembled WGS sequence"/>
</dbReference>
<organism evidence="5">
    <name type="scientific">Longilinea arvoryzae</name>
    <dbReference type="NCBI Taxonomy" id="360412"/>
    <lineage>
        <taxon>Bacteria</taxon>
        <taxon>Bacillati</taxon>
        <taxon>Chloroflexota</taxon>
        <taxon>Anaerolineae</taxon>
        <taxon>Anaerolineales</taxon>
        <taxon>Anaerolineaceae</taxon>
        <taxon>Longilinea</taxon>
    </lineage>
</organism>
<dbReference type="InterPro" id="IPR027417">
    <property type="entry name" value="P-loop_NTPase"/>
</dbReference>
<keyword evidence="2" id="KW-0547">Nucleotide-binding</keyword>
<dbReference type="EMBL" id="DF967972">
    <property type="protein sequence ID" value="GAP12648.1"/>
    <property type="molecule type" value="Genomic_DNA"/>
</dbReference>
<dbReference type="SMART" id="SM00382">
    <property type="entry name" value="AAA"/>
    <property type="match status" value="1"/>
</dbReference>
<reference evidence="5" key="1">
    <citation type="submission" date="2015-07" db="EMBL/GenBank/DDBJ databases">
        <title>Draft Genome Sequences of Anaerolinea thermolimosa IMO-1, Bellilinea caldifistulae GOMI-1, Leptolinea tardivitalis YMTK-2, Levilinea saccharolytica KIBI-1,Longilinea arvoryzae KOME-1, Previously Described as Members of the Anaerolineaceae (Chloroflexi).</title>
        <authorList>
            <person name="Sekiguchi Y."/>
            <person name="Ohashi A."/>
            <person name="Matsuura N."/>
            <person name="Tourlousse M.D."/>
        </authorList>
    </citation>
    <scope>NUCLEOTIDE SEQUENCE [LARGE SCALE GENOMIC DNA]</scope>
    <source>
        <strain evidence="5">KOME-1</strain>
    </source>
</reference>